<feature type="transmembrane region" description="Helical" evidence="13">
    <location>
        <begin position="197"/>
        <end position="217"/>
    </location>
</feature>
<dbReference type="GeneID" id="108425937"/>
<dbReference type="AlphaFoldDB" id="A0A3B4EM66"/>
<dbReference type="InterPro" id="IPR036938">
    <property type="entry name" value="PAP2/HPO_sf"/>
</dbReference>
<dbReference type="Pfam" id="PF01569">
    <property type="entry name" value="PAP2"/>
    <property type="match status" value="1"/>
</dbReference>
<evidence type="ECO:0000256" key="8">
    <source>
        <dbReference type="ARBA" id="ARBA00022989"/>
    </source>
</evidence>
<comment type="similarity">
    <text evidence="3 10">Belongs to the glucose-6-phosphatase family.</text>
</comment>
<dbReference type="GeneTree" id="ENSGT00950000183150"/>
<dbReference type="STRING" id="42514.ENSPNAP00000036364"/>
<dbReference type="PANTHER" id="PTHR12591:SF2">
    <property type="entry name" value="GLUCOSE-6-PHOSPHATASE 3"/>
    <property type="match status" value="1"/>
</dbReference>
<reference evidence="15" key="2">
    <citation type="submission" date="2025-08" db="UniProtKB">
        <authorList>
            <consortium name="Ensembl"/>
        </authorList>
    </citation>
    <scope>IDENTIFICATION</scope>
</reference>
<feature type="domain" description="Phosphatidic acid phosphatase type 2/haloperoxidase" evidence="14">
    <location>
        <begin position="53"/>
        <end position="187"/>
    </location>
</feature>
<keyword evidence="7 10" id="KW-0256">Endoplasmic reticulum</keyword>
<evidence type="ECO:0000256" key="1">
    <source>
        <dbReference type="ARBA" id="ARBA00004477"/>
    </source>
</evidence>
<feature type="active site" description="Nucleophile" evidence="11">
    <location>
        <position position="167"/>
    </location>
</feature>
<feature type="transmembrane region" description="Helical" evidence="13">
    <location>
        <begin position="115"/>
        <end position="133"/>
    </location>
</feature>
<evidence type="ECO:0000313" key="16">
    <source>
        <dbReference type="Proteomes" id="UP001501920"/>
    </source>
</evidence>
<organism evidence="15 16">
    <name type="scientific">Pygocentrus nattereri</name>
    <name type="common">Red-bellied piranha</name>
    <dbReference type="NCBI Taxonomy" id="42514"/>
    <lineage>
        <taxon>Eukaryota</taxon>
        <taxon>Metazoa</taxon>
        <taxon>Chordata</taxon>
        <taxon>Craniata</taxon>
        <taxon>Vertebrata</taxon>
        <taxon>Euteleostomi</taxon>
        <taxon>Actinopterygii</taxon>
        <taxon>Neopterygii</taxon>
        <taxon>Teleostei</taxon>
        <taxon>Ostariophysi</taxon>
        <taxon>Characiformes</taxon>
        <taxon>Characoidei</taxon>
        <taxon>Pygocentrus</taxon>
    </lineage>
</organism>
<dbReference type="Proteomes" id="UP001501920">
    <property type="component" value="Chromosome 13"/>
</dbReference>
<dbReference type="PIRSF" id="PIRSF000905">
    <property type="entry name" value="Glucose-6-phosphatase"/>
    <property type="match status" value="1"/>
</dbReference>
<keyword evidence="5 13" id="KW-0812">Transmembrane</keyword>
<dbReference type="OrthoDB" id="6416209at2759"/>
<reference evidence="15" key="3">
    <citation type="submission" date="2025-09" db="UniProtKB">
        <authorList>
            <consortium name="Ensembl"/>
        </authorList>
    </citation>
    <scope>IDENTIFICATION</scope>
</reference>
<evidence type="ECO:0000256" key="2">
    <source>
        <dbReference type="ARBA" id="ARBA00004742"/>
    </source>
</evidence>
<comment type="pathway">
    <text evidence="2 10">Carbohydrate biosynthesis; gluconeogenesis.</text>
</comment>
<dbReference type="RefSeq" id="XP_017550511.1">
    <property type="nucleotide sequence ID" value="XM_017695022.2"/>
</dbReference>
<evidence type="ECO:0000256" key="6">
    <source>
        <dbReference type="ARBA" id="ARBA00022801"/>
    </source>
</evidence>
<dbReference type="GO" id="GO:0006094">
    <property type="term" value="P:gluconeogenesis"/>
    <property type="evidence" value="ECO:0007669"/>
    <property type="project" value="UniProtKB-UniRule"/>
</dbReference>
<feature type="binding site" evidence="12">
    <location>
        <position position="79"/>
    </location>
    <ligand>
        <name>substrate</name>
    </ligand>
</feature>
<evidence type="ECO:0000256" key="5">
    <source>
        <dbReference type="ARBA" id="ARBA00022692"/>
    </source>
</evidence>
<keyword evidence="16" id="KW-1185">Reference proteome</keyword>
<dbReference type="OMA" id="KKWCSRA"/>
<feature type="transmembrane region" description="Helical" evidence="13">
    <location>
        <begin position="145"/>
        <end position="166"/>
    </location>
</feature>
<feature type="transmembrane region" description="Helical" evidence="13">
    <location>
        <begin position="56"/>
        <end position="76"/>
    </location>
</feature>
<dbReference type="FunFam" id="1.20.144.10:FF:000018">
    <property type="entry name" value="Glucose-6-phosphatase"/>
    <property type="match status" value="1"/>
</dbReference>
<evidence type="ECO:0000256" key="12">
    <source>
        <dbReference type="PIRSR" id="PIRSR000905-2"/>
    </source>
</evidence>
<dbReference type="SMART" id="SM00014">
    <property type="entry name" value="acidPPc"/>
    <property type="match status" value="1"/>
</dbReference>
<dbReference type="PANTHER" id="PTHR12591">
    <property type="entry name" value="GLUCOSE-6-PHOSPHATASE"/>
    <property type="match status" value="1"/>
</dbReference>
<keyword evidence="4 10" id="KW-0312">Gluconeogenesis</keyword>
<dbReference type="Ensembl" id="ENSPNAT00000039946.2">
    <property type="protein sequence ID" value="ENSPNAP00000036364.1"/>
    <property type="gene ID" value="ENSPNAG00000027123.2"/>
</dbReference>
<proteinExistence type="inferred from homology"/>
<keyword evidence="9 10" id="KW-0472">Membrane</keyword>
<reference evidence="15 16" key="1">
    <citation type="submission" date="2020-10" db="EMBL/GenBank/DDBJ databases">
        <title>Pygocentrus nattereri (red-bellied piranha) genome, fPygNat1, primary haplotype.</title>
        <authorList>
            <person name="Myers G."/>
            <person name="Meyer A."/>
            <person name="Karagic N."/>
            <person name="Pippel M."/>
            <person name="Winkler S."/>
            <person name="Tracey A."/>
            <person name="Wood J."/>
            <person name="Formenti G."/>
            <person name="Howe K."/>
            <person name="Fedrigo O."/>
            <person name="Jarvis E.D."/>
        </authorList>
    </citation>
    <scope>NUCLEOTIDE SEQUENCE [LARGE SCALE GENOMIC DNA]</scope>
</reference>
<evidence type="ECO:0000256" key="13">
    <source>
        <dbReference type="SAM" id="Phobius"/>
    </source>
</evidence>
<evidence type="ECO:0000313" key="15">
    <source>
        <dbReference type="Ensembl" id="ENSPNAP00000036364.1"/>
    </source>
</evidence>
<gene>
    <name evidence="15" type="primary">G6PC3</name>
</gene>
<evidence type="ECO:0000256" key="10">
    <source>
        <dbReference type="PIRNR" id="PIRNR000905"/>
    </source>
</evidence>
<name>A0A3B4EM66_PYGNA</name>
<feature type="transmembrane region" description="Helical" evidence="13">
    <location>
        <begin position="305"/>
        <end position="329"/>
    </location>
</feature>
<feature type="active site" description="Proton donor" evidence="11">
    <location>
        <position position="114"/>
    </location>
</feature>
<keyword evidence="6 10" id="KW-0378">Hydrolase</keyword>
<evidence type="ECO:0000259" key="14">
    <source>
        <dbReference type="SMART" id="SM00014"/>
    </source>
</evidence>
<keyword evidence="8 13" id="KW-1133">Transmembrane helix</keyword>
<dbReference type="UniPathway" id="UPA00138"/>
<sequence>MEAIYVQGIWVAEAFQSKTREYEDFWLFATHIGDPKAAFLIVFPLAFYVHRRTGVAVVWVAALSEWLNLVFKWILFGPRPYWWVDESRLFLKNKPQLQQFQCTCETGPGSPSGHAMITGAAWWVVASSLSSFLRSRTGSKLLAAVPFLVYSVLLAAVSLSRIFILAHFPHQVVAGILAGVMLGVLLNRTVPEWRSLVFFLCSSMALLLGALLMYTGLEQFGIDLSWSISLAKRWCSKSEWVRMDTAPFSSLTRDAGSLLGLGLAQFWKPGGWTLPWVPKTLCLALSSLALFHISQFPLPTVPPLLFYSLFFLRYAIVPQVVMVVVPGLVHLLTAKPKRD</sequence>
<dbReference type="CTD" id="92579"/>
<accession>A0A3B4EM66</accession>
<feature type="transmembrane region" description="Helical" evidence="13">
    <location>
        <begin position="25"/>
        <end position="49"/>
    </location>
</feature>
<evidence type="ECO:0000256" key="7">
    <source>
        <dbReference type="ARBA" id="ARBA00022824"/>
    </source>
</evidence>
<dbReference type="SUPFAM" id="SSF48317">
    <property type="entry name" value="Acid phosphatase/Vanadium-dependent haloperoxidase"/>
    <property type="match status" value="1"/>
</dbReference>
<evidence type="ECO:0000256" key="4">
    <source>
        <dbReference type="ARBA" id="ARBA00022432"/>
    </source>
</evidence>
<dbReference type="EC" id="3.1.3.9" evidence="10"/>
<comment type="subcellular location">
    <subcellularLocation>
        <location evidence="1">Endoplasmic reticulum membrane</location>
        <topology evidence="1">Multi-pass membrane protein</topology>
    </subcellularLocation>
</comment>
<evidence type="ECO:0000256" key="11">
    <source>
        <dbReference type="PIRSR" id="PIRSR000905-1"/>
    </source>
</evidence>
<dbReference type="GO" id="GO:0005789">
    <property type="term" value="C:endoplasmic reticulum membrane"/>
    <property type="evidence" value="ECO:0007669"/>
    <property type="project" value="UniProtKB-SubCell"/>
</dbReference>
<feature type="binding site" evidence="12">
    <location>
        <position position="161"/>
    </location>
    <ligand>
        <name>substrate</name>
    </ligand>
</feature>
<dbReference type="GO" id="GO:0051156">
    <property type="term" value="P:glucose 6-phosphate metabolic process"/>
    <property type="evidence" value="ECO:0007669"/>
    <property type="project" value="TreeGrafter"/>
</dbReference>
<evidence type="ECO:0000256" key="3">
    <source>
        <dbReference type="ARBA" id="ARBA00009266"/>
    </source>
</evidence>
<dbReference type="InterPro" id="IPR016275">
    <property type="entry name" value="Glucose-6-phosphatase"/>
</dbReference>
<evidence type="ECO:0000256" key="9">
    <source>
        <dbReference type="ARBA" id="ARBA00023136"/>
    </source>
</evidence>
<dbReference type="Gene3D" id="1.20.144.10">
    <property type="entry name" value="Phosphatidic acid phosphatase type 2/haloperoxidase"/>
    <property type="match status" value="1"/>
</dbReference>
<dbReference type="GO" id="GO:0004346">
    <property type="term" value="F:glucose-6-phosphatase activity"/>
    <property type="evidence" value="ECO:0007669"/>
    <property type="project" value="UniProtKB-EC"/>
</dbReference>
<dbReference type="InterPro" id="IPR000326">
    <property type="entry name" value="PAP2/HPO"/>
</dbReference>
<feature type="transmembrane region" description="Helical" evidence="13">
    <location>
        <begin position="172"/>
        <end position="190"/>
    </location>
</feature>
<protein>
    <recommendedName>
        <fullName evidence="10">Glucose-6-phosphatase</fullName>
        <ecNumber evidence="10">3.1.3.9</ecNumber>
    </recommendedName>
</protein>